<dbReference type="GO" id="GO:0003677">
    <property type="term" value="F:DNA binding"/>
    <property type="evidence" value="ECO:0007669"/>
    <property type="project" value="UniProtKB-KW"/>
</dbReference>
<evidence type="ECO:0000313" key="5">
    <source>
        <dbReference type="EMBL" id="KAB0264394.1"/>
    </source>
</evidence>
<proteinExistence type="predicted"/>
<dbReference type="RefSeq" id="WP_150949565.1">
    <property type="nucleotide sequence ID" value="NZ_VCMV01000072.1"/>
</dbReference>
<sequence length="119" mass="12825">MQNENAILAFAALAQDTRLEAFRILVRHEPGGLPAGEIARQLAVPHNTMSSHLGILTRAGLIKPVRHSRSIIYRANLDQMRVIAGFLLKDCCGGAPEVCAPMIADLTPCCAPSEDEAHV</sequence>
<dbReference type="Gene3D" id="1.10.10.10">
    <property type="entry name" value="Winged helix-like DNA-binding domain superfamily/Winged helix DNA-binding domain"/>
    <property type="match status" value="1"/>
</dbReference>
<dbReference type="Pfam" id="PF12840">
    <property type="entry name" value="HTH_20"/>
    <property type="match status" value="1"/>
</dbReference>
<protein>
    <submittedName>
        <fullName evidence="5">Helix-turn-helix transcriptional regulator</fullName>
    </submittedName>
</protein>
<name>A0A5N3P3U7_9HYPH</name>
<reference evidence="5 6" key="1">
    <citation type="journal article" date="2019" name="Microorganisms">
        <title>Genome Insights into the Novel Species Microvirga brassicacearum, a Rapeseed Endophyte with Biotechnological Potential.</title>
        <authorList>
            <person name="Jimenez-Gomez A."/>
            <person name="Saati-Santamaria Z."/>
            <person name="Igual J.M."/>
            <person name="Rivas R."/>
            <person name="Mateos P.F."/>
            <person name="Garcia-Fraile P."/>
        </authorList>
    </citation>
    <scope>NUCLEOTIDE SEQUENCE [LARGE SCALE GENOMIC DNA]</scope>
    <source>
        <strain evidence="5 6">CDVBN77</strain>
    </source>
</reference>
<evidence type="ECO:0000256" key="1">
    <source>
        <dbReference type="ARBA" id="ARBA00023015"/>
    </source>
</evidence>
<dbReference type="InterPro" id="IPR011991">
    <property type="entry name" value="ArsR-like_HTH"/>
</dbReference>
<dbReference type="NCBIfam" id="NF033788">
    <property type="entry name" value="HTH_metalloreg"/>
    <property type="match status" value="1"/>
</dbReference>
<dbReference type="EMBL" id="VCMV01000072">
    <property type="protein sequence ID" value="KAB0264394.1"/>
    <property type="molecule type" value="Genomic_DNA"/>
</dbReference>
<dbReference type="InterPro" id="IPR051011">
    <property type="entry name" value="Metal_resp_trans_reg"/>
</dbReference>
<dbReference type="PANTHER" id="PTHR43132:SF2">
    <property type="entry name" value="ARSENICAL RESISTANCE OPERON REPRESSOR ARSR-RELATED"/>
    <property type="match status" value="1"/>
</dbReference>
<comment type="caution">
    <text evidence="5">The sequence shown here is derived from an EMBL/GenBank/DDBJ whole genome shotgun (WGS) entry which is preliminary data.</text>
</comment>
<accession>A0A5N3P3U7</accession>
<dbReference type="GO" id="GO:0003700">
    <property type="term" value="F:DNA-binding transcription factor activity"/>
    <property type="evidence" value="ECO:0007669"/>
    <property type="project" value="InterPro"/>
</dbReference>
<keyword evidence="3" id="KW-0804">Transcription</keyword>
<dbReference type="OrthoDB" id="9804742at2"/>
<feature type="domain" description="HTH arsR-type" evidence="4">
    <location>
        <begin position="1"/>
        <end position="95"/>
    </location>
</feature>
<evidence type="ECO:0000313" key="6">
    <source>
        <dbReference type="Proteomes" id="UP000325684"/>
    </source>
</evidence>
<organism evidence="5 6">
    <name type="scientific">Microvirga brassicacearum</name>
    <dbReference type="NCBI Taxonomy" id="2580413"/>
    <lineage>
        <taxon>Bacteria</taxon>
        <taxon>Pseudomonadati</taxon>
        <taxon>Pseudomonadota</taxon>
        <taxon>Alphaproteobacteria</taxon>
        <taxon>Hyphomicrobiales</taxon>
        <taxon>Methylobacteriaceae</taxon>
        <taxon>Microvirga</taxon>
    </lineage>
</organism>
<keyword evidence="1" id="KW-0805">Transcription regulation</keyword>
<evidence type="ECO:0000256" key="2">
    <source>
        <dbReference type="ARBA" id="ARBA00023125"/>
    </source>
</evidence>
<dbReference type="InterPro" id="IPR036390">
    <property type="entry name" value="WH_DNA-bd_sf"/>
</dbReference>
<dbReference type="SUPFAM" id="SSF46785">
    <property type="entry name" value="Winged helix' DNA-binding domain"/>
    <property type="match status" value="1"/>
</dbReference>
<evidence type="ECO:0000256" key="3">
    <source>
        <dbReference type="ARBA" id="ARBA00023163"/>
    </source>
</evidence>
<dbReference type="Proteomes" id="UP000325684">
    <property type="component" value="Unassembled WGS sequence"/>
</dbReference>
<dbReference type="PRINTS" id="PR00778">
    <property type="entry name" value="HTHARSR"/>
</dbReference>
<keyword evidence="6" id="KW-1185">Reference proteome</keyword>
<dbReference type="AlphaFoldDB" id="A0A5N3P3U7"/>
<dbReference type="InterPro" id="IPR001845">
    <property type="entry name" value="HTH_ArsR_DNA-bd_dom"/>
</dbReference>
<dbReference type="PROSITE" id="PS50987">
    <property type="entry name" value="HTH_ARSR_2"/>
    <property type="match status" value="1"/>
</dbReference>
<keyword evidence="2" id="KW-0238">DNA-binding</keyword>
<evidence type="ECO:0000259" key="4">
    <source>
        <dbReference type="PROSITE" id="PS50987"/>
    </source>
</evidence>
<dbReference type="CDD" id="cd00090">
    <property type="entry name" value="HTH_ARSR"/>
    <property type="match status" value="1"/>
</dbReference>
<dbReference type="SMART" id="SM00418">
    <property type="entry name" value="HTH_ARSR"/>
    <property type="match status" value="1"/>
</dbReference>
<gene>
    <name evidence="5" type="ORF">FEZ63_23345</name>
</gene>
<dbReference type="InterPro" id="IPR036388">
    <property type="entry name" value="WH-like_DNA-bd_sf"/>
</dbReference>
<dbReference type="PANTHER" id="PTHR43132">
    <property type="entry name" value="ARSENICAL RESISTANCE OPERON REPRESSOR ARSR-RELATED"/>
    <property type="match status" value="1"/>
</dbReference>